<dbReference type="InterPro" id="IPR007946">
    <property type="entry name" value="AAR2"/>
</dbReference>
<evidence type="ECO:0000259" key="3">
    <source>
        <dbReference type="Pfam" id="PF20981"/>
    </source>
</evidence>
<evidence type="ECO:0000256" key="1">
    <source>
        <dbReference type="ARBA" id="ARBA00006281"/>
    </source>
</evidence>
<feature type="domain" description="AAR2 N-terminal" evidence="3">
    <location>
        <begin position="6"/>
        <end position="154"/>
    </location>
</feature>
<dbReference type="InterPro" id="IPR038514">
    <property type="entry name" value="AAR2_C_sf"/>
</dbReference>
<name>A0A1E4RRX5_9ASCO</name>
<accession>A0A1E4RRX5</accession>
<dbReference type="Gene3D" id="2.60.34.20">
    <property type="match status" value="1"/>
</dbReference>
<evidence type="ECO:0000313" key="4">
    <source>
        <dbReference type="EMBL" id="ODV69998.1"/>
    </source>
</evidence>
<dbReference type="InterPro" id="IPR033647">
    <property type="entry name" value="Aar2_N"/>
</dbReference>
<evidence type="ECO:0000259" key="2">
    <source>
        <dbReference type="Pfam" id="PF05282"/>
    </source>
</evidence>
<protein>
    <recommendedName>
        <fullName evidence="6">AAR2-domain-containing protein</fullName>
    </recommendedName>
</protein>
<dbReference type="EMBL" id="KV454538">
    <property type="protein sequence ID" value="ODV69998.1"/>
    <property type="molecule type" value="Genomic_DNA"/>
</dbReference>
<dbReference type="Gene3D" id="1.25.40.550">
    <property type="entry name" value="Aar2, C-terminal domain-like"/>
    <property type="match status" value="1"/>
</dbReference>
<dbReference type="RefSeq" id="XP_020079065.1">
    <property type="nucleotide sequence ID" value="XM_020218105.1"/>
</dbReference>
<dbReference type="GeneID" id="30992655"/>
<dbReference type="PANTHER" id="PTHR12689">
    <property type="entry name" value="A1 CISTRON SPLICING FACTOR AAR2-RELATED"/>
    <property type="match status" value="1"/>
</dbReference>
<evidence type="ECO:0008006" key="6">
    <source>
        <dbReference type="Google" id="ProtNLM"/>
    </source>
</evidence>
<keyword evidence="5" id="KW-1185">Reference proteome</keyword>
<dbReference type="InterPro" id="IPR033648">
    <property type="entry name" value="AAR2_C"/>
</dbReference>
<dbReference type="InterPro" id="IPR038516">
    <property type="entry name" value="AAR2_N_sf"/>
</dbReference>
<dbReference type="Pfam" id="PF20981">
    <property type="entry name" value="AAR2_1st"/>
    <property type="match status" value="1"/>
</dbReference>
<reference evidence="5" key="1">
    <citation type="submission" date="2016-05" db="EMBL/GenBank/DDBJ databases">
        <title>Comparative genomics of biotechnologically important yeasts.</title>
        <authorList>
            <consortium name="DOE Joint Genome Institute"/>
            <person name="Riley R."/>
            <person name="Haridas S."/>
            <person name="Wolfe K.H."/>
            <person name="Lopes M.R."/>
            <person name="Hittinger C.T."/>
            <person name="Goker M."/>
            <person name="Salamov A."/>
            <person name="Wisecaver J."/>
            <person name="Long T.M."/>
            <person name="Aerts A.L."/>
            <person name="Barry K."/>
            <person name="Choi C."/>
            <person name="Clum A."/>
            <person name="Coughlan A.Y."/>
            <person name="Deshpande S."/>
            <person name="Douglass A.P."/>
            <person name="Hanson S.J."/>
            <person name="Klenk H.-P."/>
            <person name="Labutti K."/>
            <person name="Lapidus A."/>
            <person name="Lindquist E."/>
            <person name="Lipzen A."/>
            <person name="Meier-Kolthoff J.P."/>
            <person name="Ohm R.A."/>
            <person name="Otillar R.P."/>
            <person name="Pangilinan J."/>
            <person name="Peng Y."/>
            <person name="Rokas A."/>
            <person name="Rosa C.A."/>
            <person name="Scheuner C."/>
            <person name="Sibirny A.A."/>
            <person name="Slot J.C."/>
            <person name="Stielow J.B."/>
            <person name="Sun H."/>
            <person name="Kurtzman C.P."/>
            <person name="Blackwell M."/>
            <person name="Grigoriev I.V."/>
            <person name="Jeffries T.W."/>
        </authorList>
    </citation>
    <scope>NUCLEOTIDE SEQUENCE [LARGE SCALE GENOMIC DNA]</scope>
    <source>
        <strain evidence="5">NRRL Y-1933</strain>
    </source>
</reference>
<dbReference type="Proteomes" id="UP000095085">
    <property type="component" value="Unassembled WGS sequence"/>
</dbReference>
<dbReference type="CDD" id="cd13778">
    <property type="entry name" value="Aar2_C"/>
    <property type="match status" value="1"/>
</dbReference>
<dbReference type="STRING" id="984485.A0A1E4RRX5"/>
<feature type="domain" description="AAR2 C-terminal" evidence="2">
    <location>
        <begin position="200"/>
        <end position="371"/>
    </location>
</feature>
<organism evidence="4 5">
    <name type="scientific">Hyphopichia burtonii NRRL Y-1933</name>
    <dbReference type="NCBI Taxonomy" id="984485"/>
    <lineage>
        <taxon>Eukaryota</taxon>
        <taxon>Fungi</taxon>
        <taxon>Dikarya</taxon>
        <taxon>Ascomycota</taxon>
        <taxon>Saccharomycotina</taxon>
        <taxon>Pichiomycetes</taxon>
        <taxon>Debaryomycetaceae</taxon>
        <taxon>Hyphopichia</taxon>
    </lineage>
</organism>
<comment type="similarity">
    <text evidence="1">Belongs to the AAR2 family.</text>
</comment>
<dbReference type="CDD" id="cd13777">
    <property type="entry name" value="Aar2_N"/>
    <property type="match status" value="1"/>
</dbReference>
<dbReference type="OrthoDB" id="201752at2759"/>
<dbReference type="PANTHER" id="PTHR12689:SF4">
    <property type="entry name" value="PROTEIN AAR2 HOMOLOG"/>
    <property type="match status" value="1"/>
</dbReference>
<sequence>MSRPPNTTILLSNLPKDVSHWLMGIDTQFFNLNQVLKGIKTIPSGIHFLHYSIPSGSPSPEGDSNDIISLSLRYGFWFECRNEDVFVMKWDDSQESMALLKLLSDEEEEQLNNTKYINEIGDKYKMMIEYPESSNWKNNLISNVDYEIIEEFLPNNNQMGILGIINTMMPSREENMILLDVLKEKKNQAFEDQTNKEFKYTIIQFKKKSNTHDVEQTTKDYLDKTWYFEELYGNDTEMFLGELQLSFLNFILLGNFSSGLQWCNLLKLVLMCRNFMVLHHNFTNNFITVLLKQCQILPPTYLIGENGIPDTSIIDFKSYIAIMENLSSNIFTNELWNNKGCCGKMKLSGMILQKWTDIKITHKTQFGIDLNQLTSPPMKDGYEVYDIENHDDNDEDAPAIVY</sequence>
<evidence type="ECO:0000313" key="5">
    <source>
        <dbReference type="Proteomes" id="UP000095085"/>
    </source>
</evidence>
<dbReference type="GO" id="GO:0000244">
    <property type="term" value="P:spliceosomal tri-snRNP complex assembly"/>
    <property type="evidence" value="ECO:0007669"/>
    <property type="project" value="TreeGrafter"/>
</dbReference>
<proteinExistence type="inferred from homology"/>
<gene>
    <name evidence="4" type="ORF">HYPBUDRAFT_101189</name>
</gene>
<dbReference type="Pfam" id="PF05282">
    <property type="entry name" value="AAR2"/>
    <property type="match status" value="1"/>
</dbReference>
<dbReference type="AlphaFoldDB" id="A0A1E4RRX5"/>